<feature type="compositionally biased region" description="Gly residues" evidence="3">
    <location>
        <begin position="175"/>
        <end position="186"/>
    </location>
</feature>
<dbReference type="Gene3D" id="2.30.30.40">
    <property type="entry name" value="SH3 Domains"/>
    <property type="match status" value="1"/>
</dbReference>
<reference evidence="6" key="1">
    <citation type="journal article" date="2023" name="Commun. Biol.">
        <title>Genome analysis of Parmales, the sister group of diatoms, reveals the evolutionary specialization of diatoms from phago-mixotrophs to photoautotrophs.</title>
        <authorList>
            <person name="Ban H."/>
            <person name="Sato S."/>
            <person name="Yoshikawa S."/>
            <person name="Yamada K."/>
            <person name="Nakamura Y."/>
            <person name="Ichinomiya M."/>
            <person name="Sato N."/>
            <person name="Blanc-Mathieu R."/>
            <person name="Endo H."/>
            <person name="Kuwata A."/>
            <person name="Ogata H."/>
        </authorList>
    </citation>
    <scope>NUCLEOTIDE SEQUENCE [LARGE SCALE GENOMIC DNA]</scope>
</reference>
<organism evidence="5 6">
    <name type="scientific">Triparma columacea</name>
    <dbReference type="NCBI Taxonomy" id="722753"/>
    <lineage>
        <taxon>Eukaryota</taxon>
        <taxon>Sar</taxon>
        <taxon>Stramenopiles</taxon>
        <taxon>Ochrophyta</taxon>
        <taxon>Bolidophyceae</taxon>
        <taxon>Parmales</taxon>
        <taxon>Triparmaceae</taxon>
        <taxon>Triparma</taxon>
    </lineage>
</organism>
<dbReference type="Proteomes" id="UP001165065">
    <property type="component" value="Unassembled WGS sequence"/>
</dbReference>
<accession>A0A9W7G6I7</accession>
<keyword evidence="6" id="KW-1185">Reference proteome</keyword>
<dbReference type="OrthoDB" id="191061at2759"/>
<feature type="domain" description="SH3" evidence="4">
    <location>
        <begin position="2"/>
        <end position="73"/>
    </location>
</feature>
<protein>
    <recommendedName>
        <fullName evidence="4">SH3 domain-containing protein</fullName>
    </recommendedName>
</protein>
<evidence type="ECO:0000256" key="2">
    <source>
        <dbReference type="PROSITE-ProRule" id="PRU00192"/>
    </source>
</evidence>
<dbReference type="AlphaFoldDB" id="A0A9W7G6I7"/>
<dbReference type="EMBL" id="BRYA01000894">
    <property type="protein sequence ID" value="GMI35070.1"/>
    <property type="molecule type" value="Genomic_DNA"/>
</dbReference>
<dbReference type="PROSITE" id="PS50002">
    <property type="entry name" value="SH3"/>
    <property type="match status" value="1"/>
</dbReference>
<evidence type="ECO:0000259" key="4">
    <source>
        <dbReference type="PROSITE" id="PS50002"/>
    </source>
</evidence>
<sequence>METIPQYKALYGFSAEEDGELSMVKGQIYQLAPGEDGIYGNEDDEKDGWILVQSLITGESGFVPIDYVQKIVPSAVASTPLFGSSSEVNKANKSGGGGGPLSLQELAAPETMDVVPPAPPGGGYTSVKEVGSKLETKAVNSLTDKEVYQAPVRRLSDPRLNAKLLDTMTGGVRGDVIGSGGGGKGGVQSKASLSPMSSTAPNPMTTSRTSTAVSTPKGSLSMSMGSNANGTPRNKLAMSSRAQAVRDRLDAANSPHNDRKHFSAAKDFDRRAKSYNPELVNSIRSEDYAAVFRKNTDAYTRIGKARMENFGMATKMTEALAKKIGERNAAAGKIDQSIDALSAAIEKERQMLVEKMASEGQ</sequence>
<dbReference type="SUPFAM" id="SSF50044">
    <property type="entry name" value="SH3-domain"/>
    <property type="match status" value="1"/>
</dbReference>
<dbReference type="InterPro" id="IPR036028">
    <property type="entry name" value="SH3-like_dom_sf"/>
</dbReference>
<comment type="caution">
    <text evidence="5">The sequence shown here is derived from an EMBL/GenBank/DDBJ whole genome shotgun (WGS) entry which is preliminary data.</text>
</comment>
<evidence type="ECO:0000313" key="6">
    <source>
        <dbReference type="Proteomes" id="UP001165065"/>
    </source>
</evidence>
<evidence type="ECO:0000256" key="3">
    <source>
        <dbReference type="SAM" id="MobiDB-lite"/>
    </source>
</evidence>
<gene>
    <name evidence="5" type="ORF">TrCOL_g13412</name>
</gene>
<dbReference type="InterPro" id="IPR001452">
    <property type="entry name" value="SH3_domain"/>
</dbReference>
<feature type="region of interest" description="Disordered" evidence="3">
    <location>
        <begin position="175"/>
        <end position="234"/>
    </location>
</feature>
<dbReference type="SMART" id="SM00326">
    <property type="entry name" value="SH3"/>
    <property type="match status" value="1"/>
</dbReference>
<feature type="compositionally biased region" description="Polar residues" evidence="3">
    <location>
        <begin position="189"/>
        <end position="232"/>
    </location>
</feature>
<dbReference type="Pfam" id="PF00018">
    <property type="entry name" value="SH3_1"/>
    <property type="match status" value="1"/>
</dbReference>
<evidence type="ECO:0000313" key="5">
    <source>
        <dbReference type="EMBL" id="GMI35070.1"/>
    </source>
</evidence>
<proteinExistence type="predicted"/>
<name>A0A9W7G6I7_9STRA</name>
<evidence type="ECO:0000256" key="1">
    <source>
        <dbReference type="ARBA" id="ARBA00022443"/>
    </source>
</evidence>
<keyword evidence="1 2" id="KW-0728">SH3 domain</keyword>